<organism evidence="1">
    <name type="scientific">uncultured Prochlorococcus sp</name>
    <dbReference type="NCBI Taxonomy" id="159733"/>
    <lineage>
        <taxon>Bacteria</taxon>
        <taxon>Bacillati</taxon>
        <taxon>Cyanobacteriota</taxon>
        <taxon>Cyanophyceae</taxon>
        <taxon>Synechococcales</taxon>
        <taxon>Prochlorococcaceae</taxon>
        <taxon>Prochlorococcus</taxon>
        <taxon>environmental samples</taxon>
    </lineage>
</organism>
<protein>
    <recommendedName>
        <fullName evidence="2">Nitrate reductase associated protein</fullName>
    </recommendedName>
</protein>
<dbReference type="InterPro" id="IPR013481">
    <property type="entry name" value="NarM"/>
</dbReference>
<dbReference type="EMBL" id="KM282015">
    <property type="protein sequence ID" value="AIZ06000.1"/>
    <property type="molecule type" value="Genomic_DNA"/>
</dbReference>
<name>A0A0A7HKI0_9CYAN</name>
<reference evidence="1" key="1">
    <citation type="submission" date="2014-08" db="EMBL/GenBank/DDBJ databases">
        <authorList>
            <person name="Astorga M."/>
            <person name="Ramirez S."/>
            <person name="Ulloa O."/>
        </authorList>
    </citation>
    <scope>NUCLEOTIDE SEQUENCE</scope>
</reference>
<accession>A0A0A7HKI0</accession>
<reference evidence="1" key="2">
    <citation type="journal article" date="2015" name="ISME J.">
        <title>Genomic potential for nitrogen assimilation in uncultivated members of Prochlorococcus from an anoxic marine zone.</title>
        <authorList>
            <person name="Astorga-Elo M."/>
            <person name="Ramirez-Flandes S."/>
            <person name="DeLong E.F."/>
            <person name="Ulloa O."/>
        </authorList>
    </citation>
    <scope>NUCLEOTIDE SEQUENCE</scope>
</reference>
<sequence length="155" mass="17744">MTTISNQANHCFAFELDFIGTWRCIPLCVRRKLDLIGLKLKLSHWLEFSYQDRQQLVDWPDDKIALEQLRQYLCSCTGKMVEGEAVSLLPARSEAWQNSGLIPELLIEAAVGRQIVLDLNQWALLSELERFALCKLVRPGHDHHNLTAAFIEILA</sequence>
<evidence type="ECO:0000313" key="1">
    <source>
        <dbReference type="EMBL" id="AIZ06000.1"/>
    </source>
</evidence>
<dbReference type="Pfam" id="PF09655">
    <property type="entry name" value="Nitr_red_assoc"/>
    <property type="match status" value="1"/>
</dbReference>
<dbReference type="AlphaFoldDB" id="A0A0A7HKI0"/>
<proteinExistence type="predicted"/>
<dbReference type="NCBIfam" id="TIGR02664">
    <property type="entry name" value="nitr_red_assoc"/>
    <property type="match status" value="1"/>
</dbReference>
<evidence type="ECO:0008006" key="2">
    <source>
        <dbReference type="Google" id="ProtNLM"/>
    </source>
</evidence>